<comment type="caution">
    <text evidence="1">The sequence shown here is derived from an EMBL/GenBank/DDBJ whole genome shotgun (WGS) entry which is preliminary data.</text>
</comment>
<organism evidence="1 2">
    <name type="scientific">Vibrio splendidus</name>
    <dbReference type="NCBI Taxonomy" id="29497"/>
    <lineage>
        <taxon>Bacteria</taxon>
        <taxon>Pseudomonadati</taxon>
        <taxon>Pseudomonadota</taxon>
        <taxon>Gammaproteobacteria</taxon>
        <taxon>Vibrionales</taxon>
        <taxon>Vibrionaceae</taxon>
        <taxon>Vibrio</taxon>
    </lineage>
</organism>
<accession>A0A2N7JKK5</accession>
<protein>
    <submittedName>
        <fullName evidence="1">Uncharacterized protein</fullName>
    </submittedName>
</protein>
<sequence>MITANEFISNSTPDIEKESKNLLDAIATDLNQGGFSTNTWVWDHISPGASLHVIVSVKDALSASGWSFDYELSETHNAVRYKVSPEEVSAVEGLNWL</sequence>
<dbReference type="RefSeq" id="WP_102553754.1">
    <property type="nucleotide sequence ID" value="NZ_MCZF01000288.1"/>
</dbReference>
<evidence type="ECO:0000313" key="1">
    <source>
        <dbReference type="EMBL" id="PMM41249.1"/>
    </source>
</evidence>
<gene>
    <name evidence="1" type="ORF">BCT54_10670</name>
</gene>
<proteinExistence type="predicted"/>
<dbReference type="Proteomes" id="UP000235533">
    <property type="component" value="Unassembled WGS sequence"/>
</dbReference>
<name>A0A2N7JKK5_VIBSP</name>
<evidence type="ECO:0000313" key="2">
    <source>
        <dbReference type="Proteomes" id="UP000235533"/>
    </source>
</evidence>
<dbReference type="EMBL" id="MCZF01000288">
    <property type="protein sequence ID" value="PMM41249.1"/>
    <property type="molecule type" value="Genomic_DNA"/>
</dbReference>
<dbReference type="AlphaFoldDB" id="A0A2N7JKK5"/>
<reference evidence="2" key="1">
    <citation type="submission" date="2016-07" db="EMBL/GenBank/DDBJ databases">
        <title>Nontailed viruses are major unrecognized killers of bacteria in the ocean.</title>
        <authorList>
            <person name="Kauffman K."/>
            <person name="Hussain F."/>
            <person name="Yang J."/>
            <person name="Arevalo P."/>
            <person name="Brown J."/>
            <person name="Cutler M."/>
            <person name="Kelly L."/>
            <person name="Polz M.F."/>
        </authorList>
    </citation>
    <scope>NUCLEOTIDE SEQUENCE [LARGE SCALE GENOMIC DNA]</scope>
    <source>
        <strain evidence="2">10N.261.48.B5</strain>
    </source>
</reference>